<accession>A0A319D138</accession>
<feature type="compositionally biased region" description="Basic residues" evidence="1">
    <location>
        <begin position="240"/>
        <end position="249"/>
    </location>
</feature>
<dbReference type="Proteomes" id="UP000247810">
    <property type="component" value="Unassembled WGS sequence"/>
</dbReference>
<dbReference type="AlphaFoldDB" id="A0A319D138"/>
<feature type="region of interest" description="Disordered" evidence="1">
    <location>
        <begin position="1"/>
        <end position="114"/>
    </location>
</feature>
<feature type="compositionally biased region" description="Basic residues" evidence="1">
    <location>
        <begin position="82"/>
        <end position="97"/>
    </location>
</feature>
<gene>
    <name evidence="2" type="ORF">BO71DRAFT_62063</name>
</gene>
<feature type="compositionally biased region" description="Basic and acidic residues" evidence="1">
    <location>
        <begin position="98"/>
        <end position="114"/>
    </location>
</feature>
<feature type="compositionally biased region" description="Basic residues" evidence="1">
    <location>
        <begin position="25"/>
        <end position="37"/>
    </location>
</feature>
<organism evidence="2 3">
    <name type="scientific">Aspergillus ellipticus CBS 707.79</name>
    <dbReference type="NCBI Taxonomy" id="1448320"/>
    <lineage>
        <taxon>Eukaryota</taxon>
        <taxon>Fungi</taxon>
        <taxon>Dikarya</taxon>
        <taxon>Ascomycota</taxon>
        <taxon>Pezizomycotina</taxon>
        <taxon>Eurotiomycetes</taxon>
        <taxon>Eurotiomycetidae</taxon>
        <taxon>Eurotiales</taxon>
        <taxon>Aspergillaceae</taxon>
        <taxon>Aspergillus</taxon>
        <taxon>Aspergillus subgen. Circumdati</taxon>
    </lineage>
</organism>
<dbReference type="OrthoDB" id="4508730at2759"/>
<feature type="compositionally biased region" description="Acidic residues" evidence="1">
    <location>
        <begin position="397"/>
        <end position="407"/>
    </location>
</feature>
<feature type="region of interest" description="Disordered" evidence="1">
    <location>
        <begin position="348"/>
        <end position="407"/>
    </location>
</feature>
<sequence length="684" mass="81262">METTTTSEMLPQSQNQPLSEDQQKRLTKKLKRQRHRLREKEKRIEAQMLELEQKKARKPSRKPHPADDNNPRSQKHSDKRKEQKRQKALRYRRNRTKERREAEKLEEEQKAEQQKLLEKQLQLEQLQRLKQQQKLEQERLEQQRLEREQQIVEQQRLEQQRLEQERLEQERLEQERLEQERLEQERLEQERLEQQKLEQQRVEQQRLEQKRLEQKGLEEQQEKEQQLRWEREKRLVQKLISKHHQKMKNLYRPDPKNTSNINDENSDSWEDVDSSEDNNAESQDEEMPEANQQVLTENQHLFPESEESDASDNGEDEEMDEANQQLQDSSVSSGYQIPIVELHAMLESDFDDNDKKPHALGDGKASPGKKRHETTKQVQDPPVSLKHQMFRKNSYESDPDDNGEWEGIEDSLDEEMSEAQQDAQVLLTSLHHDLLSEISSDNGSYISHGKSDGSEDTKDTSAQEIEEAKKKARDLERSKSAEVHEALQNLIPANENSARIFLADEQFDLYCTEYFDCFYDTEYPQDSNIKYVKFKHQDWRSIDRIGLYKKALAVCAQVNFDDYRDEFTMPFCNPEHGSTASVEVRASSDQRHTLEFTFLSQNHLILKLNRGVVFSQRRPPPDAPEEFEFFGIRVKRETEETGKEETEKTEKESPMPERPPSPLPKEYWFSMDNRLGYLHQNSWI</sequence>
<dbReference type="EMBL" id="KZ825960">
    <property type="protein sequence ID" value="PYH91014.1"/>
    <property type="molecule type" value="Genomic_DNA"/>
</dbReference>
<feature type="compositionally biased region" description="Basic and acidic residues" evidence="1">
    <location>
        <begin position="635"/>
        <end position="655"/>
    </location>
</feature>
<name>A0A319D138_9EURO</name>
<keyword evidence="3" id="KW-1185">Reference proteome</keyword>
<feature type="compositionally biased region" description="Polar residues" evidence="1">
    <location>
        <begin position="290"/>
        <end position="299"/>
    </location>
</feature>
<evidence type="ECO:0000313" key="3">
    <source>
        <dbReference type="Proteomes" id="UP000247810"/>
    </source>
</evidence>
<feature type="region of interest" description="Disordered" evidence="1">
    <location>
        <begin position="635"/>
        <end position="665"/>
    </location>
</feature>
<feature type="compositionally biased region" description="Polar residues" evidence="1">
    <location>
        <begin position="322"/>
        <end position="335"/>
    </location>
</feature>
<feature type="compositionally biased region" description="Basic and acidic residues" evidence="1">
    <location>
        <begin position="449"/>
        <end position="477"/>
    </location>
</feature>
<feature type="compositionally biased region" description="Acidic residues" evidence="1">
    <location>
        <begin position="304"/>
        <end position="321"/>
    </location>
</feature>
<feature type="region of interest" description="Disordered" evidence="1">
    <location>
        <begin position="240"/>
        <end position="335"/>
    </location>
</feature>
<proteinExistence type="predicted"/>
<dbReference type="VEuPathDB" id="FungiDB:BO71DRAFT_62063"/>
<feature type="compositionally biased region" description="Basic and acidic residues" evidence="1">
    <location>
        <begin position="64"/>
        <end position="81"/>
    </location>
</feature>
<feature type="compositionally biased region" description="Acidic residues" evidence="1">
    <location>
        <begin position="264"/>
        <end position="288"/>
    </location>
</feature>
<reference evidence="2 3" key="1">
    <citation type="submission" date="2018-02" db="EMBL/GenBank/DDBJ databases">
        <title>The genomes of Aspergillus section Nigri reveals drivers in fungal speciation.</title>
        <authorList>
            <consortium name="DOE Joint Genome Institute"/>
            <person name="Vesth T.C."/>
            <person name="Nybo J."/>
            <person name="Theobald S."/>
            <person name="Brandl J."/>
            <person name="Frisvad J.C."/>
            <person name="Nielsen K.F."/>
            <person name="Lyhne E.K."/>
            <person name="Kogle M.E."/>
            <person name="Kuo A."/>
            <person name="Riley R."/>
            <person name="Clum A."/>
            <person name="Nolan M."/>
            <person name="Lipzen A."/>
            <person name="Salamov A."/>
            <person name="Henrissat B."/>
            <person name="Wiebenga A."/>
            <person name="De vries R.P."/>
            <person name="Grigoriev I.V."/>
            <person name="Mortensen U.H."/>
            <person name="Andersen M.R."/>
            <person name="Baker S.E."/>
        </authorList>
    </citation>
    <scope>NUCLEOTIDE SEQUENCE [LARGE SCALE GENOMIC DNA]</scope>
    <source>
        <strain evidence="2 3">CBS 707.79</strain>
    </source>
</reference>
<evidence type="ECO:0000256" key="1">
    <source>
        <dbReference type="SAM" id="MobiDB-lite"/>
    </source>
</evidence>
<dbReference type="STRING" id="1448320.A0A319D138"/>
<evidence type="ECO:0000313" key="2">
    <source>
        <dbReference type="EMBL" id="PYH91014.1"/>
    </source>
</evidence>
<protein>
    <submittedName>
        <fullName evidence="2">Uncharacterized protein</fullName>
    </submittedName>
</protein>
<feature type="compositionally biased region" description="Polar residues" evidence="1">
    <location>
        <begin position="1"/>
        <end position="20"/>
    </location>
</feature>
<feature type="region of interest" description="Disordered" evidence="1">
    <location>
        <begin position="441"/>
        <end position="477"/>
    </location>
</feature>